<evidence type="ECO:0000313" key="4">
    <source>
        <dbReference type="EMBL" id="CDO55376.1"/>
    </source>
</evidence>
<organism evidence="4 5">
    <name type="scientific">Geotrichum candidum</name>
    <name type="common">Oospora lactis</name>
    <name type="synonym">Dipodascus geotrichum</name>
    <dbReference type="NCBI Taxonomy" id="1173061"/>
    <lineage>
        <taxon>Eukaryota</taxon>
        <taxon>Fungi</taxon>
        <taxon>Dikarya</taxon>
        <taxon>Ascomycota</taxon>
        <taxon>Saccharomycotina</taxon>
        <taxon>Dipodascomycetes</taxon>
        <taxon>Dipodascales</taxon>
        <taxon>Dipodascaceae</taxon>
        <taxon>Geotrichum</taxon>
    </lineage>
</organism>
<feature type="compositionally biased region" description="Polar residues" evidence="2">
    <location>
        <begin position="116"/>
        <end position="127"/>
    </location>
</feature>
<feature type="region of interest" description="Disordered" evidence="2">
    <location>
        <begin position="151"/>
        <end position="270"/>
    </location>
</feature>
<feature type="region of interest" description="Disordered" evidence="2">
    <location>
        <begin position="116"/>
        <end position="138"/>
    </location>
</feature>
<reference evidence="4" key="1">
    <citation type="submission" date="2014-03" db="EMBL/GenBank/DDBJ databases">
        <authorList>
            <person name="Casaregola S."/>
        </authorList>
    </citation>
    <scope>NUCLEOTIDE SEQUENCE [LARGE SCALE GENOMIC DNA]</scope>
    <source>
        <strain evidence="4">CLIB 918</strain>
    </source>
</reference>
<feature type="compositionally biased region" description="Acidic residues" evidence="2">
    <location>
        <begin position="59"/>
        <end position="72"/>
    </location>
</feature>
<dbReference type="Pfam" id="PF00566">
    <property type="entry name" value="RabGAP-TBC"/>
    <property type="match status" value="1"/>
</dbReference>
<dbReference type="PANTHER" id="PTHR47219:SF15">
    <property type="entry name" value="TBC1 DOMAIN FAMILY MEMBER 12 ISOFORM X1"/>
    <property type="match status" value="1"/>
</dbReference>
<dbReference type="Proteomes" id="UP000242525">
    <property type="component" value="Unassembled WGS sequence"/>
</dbReference>
<dbReference type="PANTHER" id="PTHR47219">
    <property type="entry name" value="RAB GTPASE-ACTIVATING PROTEIN 1-LIKE"/>
    <property type="match status" value="1"/>
</dbReference>
<dbReference type="InterPro" id="IPR035969">
    <property type="entry name" value="Rab-GAP_TBC_sf"/>
</dbReference>
<gene>
    <name evidence="4" type="ORF">BN980_GECA11s00230g</name>
</gene>
<dbReference type="GO" id="GO:0031267">
    <property type="term" value="F:small GTPase binding"/>
    <property type="evidence" value="ECO:0007669"/>
    <property type="project" value="TreeGrafter"/>
</dbReference>
<evidence type="ECO:0000313" key="5">
    <source>
        <dbReference type="Proteomes" id="UP000242525"/>
    </source>
</evidence>
<dbReference type="SMART" id="SM00164">
    <property type="entry name" value="TBC"/>
    <property type="match status" value="1"/>
</dbReference>
<dbReference type="Gene3D" id="1.10.472.80">
    <property type="entry name" value="Ypt/Rab-GAP domain of gyp1p, domain 3"/>
    <property type="match status" value="1"/>
</dbReference>
<feature type="region of interest" description="Disordered" evidence="2">
    <location>
        <begin position="12"/>
        <end position="86"/>
    </location>
</feature>
<name>A0A0J9XDN5_GEOCN</name>
<evidence type="ECO:0000259" key="3">
    <source>
        <dbReference type="PROSITE" id="PS50086"/>
    </source>
</evidence>
<proteinExistence type="predicted"/>
<feature type="compositionally biased region" description="Polar residues" evidence="2">
    <location>
        <begin position="355"/>
        <end position="375"/>
    </location>
</feature>
<dbReference type="GO" id="GO:0030427">
    <property type="term" value="C:site of polarized growth"/>
    <property type="evidence" value="ECO:0007669"/>
    <property type="project" value="UniProtKB-ARBA"/>
</dbReference>
<comment type="caution">
    <text evidence="4">The sequence shown here is derived from an EMBL/GenBank/DDBJ whole genome shotgun (WGS) entry which is preliminary data.</text>
</comment>
<dbReference type="PROSITE" id="PS50086">
    <property type="entry name" value="TBC_RABGAP"/>
    <property type="match status" value="1"/>
</dbReference>
<dbReference type="STRING" id="1173061.A0A0J9XDN5"/>
<dbReference type="Gene3D" id="1.10.10.750">
    <property type="entry name" value="Ypt/Rab-GAP domain of gyp1p, domain 1"/>
    <property type="match status" value="1"/>
</dbReference>
<dbReference type="OrthoDB" id="289721at2759"/>
<accession>A0A0J9XDN5</accession>
<dbReference type="AlphaFoldDB" id="A0A0J9XDN5"/>
<feature type="domain" description="Rab-GAP TBC" evidence="3">
    <location>
        <begin position="523"/>
        <end position="727"/>
    </location>
</feature>
<dbReference type="InterPro" id="IPR000195">
    <property type="entry name" value="Rab-GAP-TBC_dom"/>
</dbReference>
<feature type="compositionally biased region" description="Polar residues" evidence="2">
    <location>
        <begin position="215"/>
        <end position="224"/>
    </location>
</feature>
<dbReference type="InterPro" id="IPR053949">
    <property type="entry name" value="SBE2/SBE22_M"/>
</dbReference>
<dbReference type="Pfam" id="PF22874">
    <property type="entry name" value="SBE2_M"/>
    <property type="match status" value="1"/>
</dbReference>
<protein>
    <recommendedName>
        <fullName evidence="3">Rab-GAP TBC domain-containing protein</fullName>
    </recommendedName>
</protein>
<feature type="compositionally biased region" description="Low complexity" evidence="2">
    <location>
        <begin position="32"/>
        <end position="57"/>
    </location>
</feature>
<dbReference type="InterPro" id="IPR050302">
    <property type="entry name" value="Rab_GAP_TBC_domain"/>
</dbReference>
<dbReference type="Gene3D" id="1.10.8.270">
    <property type="entry name" value="putative rabgap domain of human tbc1 domain family member 14 like domains"/>
    <property type="match status" value="1"/>
</dbReference>
<dbReference type="GO" id="GO:0005096">
    <property type="term" value="F:GTPase activator activity"/>
    <property type="evidence" value="ECO:0007669"/>
    <property type="project" value="TreeGrafter"/>
</dbReference>
<feature type="compositionally biased region" description="Polar residues" evidence="2">
    <location>
        <begin position="251"/>
        <end position="260"/>
    </location>
</feature>
<feature type="region of interest" description="Disordered" evidence="2">
    <location>
        <begin position="408"/>
        <end position="453"/>
    </location>
</feature>
<sequence>MIIPTPVTINEDFDDISLEPDSKLSMPLSRGISSIPEYSDSSLSSSSRSSTNSTISTNGEEEYYDLDDDDDDNRSSNRSSVVSDTPSDFSIAANKLNGYAITTLKSKSSITLLNPNHASAQSRQQLSTKDDPAPPLFKNDAAVIDEDYELATASSPLPNTRRHSEKSYSSSLPKRLQQGNSSSPSLSIQASQGLRVKPYTSKIGGLGSPIGNRNLPKTPTNETGDATRLSLRKTASASTLGLPSRPALRRSASTITNNTSNPPPGLVLPTIKNGLTAQQRFRLRRQNSTSKLSVEQLELQCESDDGDDDLPGDALVWNVPLSPALYVKAQSQSQHTKQEPPQHRPKSTSKRASGLNRQPDTLSSIKESEPTQYFNTPGLENLSEDARNLTKAFQELPTTKAAELAIIKQKERPSSKLPPKRRSNDFMDPVPISKEKESVLSRTRPSWLPPKSPEEEARHLLEYKKMMALAASAEKKRAEQLKLKAEARLKERKLLEKEWSKNVLPRFEMAVQEAHTRELWWKGIPGKYRPLIWKARAGNTLGITKSTYETALARGKEAMAALAGKKELTEAEEKEKKMYSMLKVDCLNPLPEVGLFGKYGPLHDQLMDTLIAFSSYRPDIGYKSGLHYLAAMFLMNLNPLESFTALASTLNHSLCQAIYVRDESTLTSYYTSFLKVLNTKLPSLYKHFKQIRLPPSAYLEPMLTTLYSQHVSVDITSRIWDVMFFEGDSFLLRVALGVLMKYEHKLYGSQEEVLKILGWGASRLDLGDEDDFMRVVRNALKQK</sequence>
<dbReference type="EMBL" id="CCBN010000011">
    <property type="protein sequence ID" value="CDO55376.1"/>
    <property type="molecule type" value="Genomic_DNA"/>
</dbReference>
<evidence type="ECO:0000256" key="1">
    <source>
        <dbReference type="SAM" id="Coils"/>
    </source>
</evidence>
<feature type="compositionally biased region" description="Low complexity" evidence="2">
    <location>
        <begin position="181"/>
        <end position="191"/>
    </location>
</feature>
<dbReference type="SUPFAM" id="SSF47923">
    <property type="entry name" value="Ypt/Rab-GAP domain of gyp1p"/>
    <property type="match status" value="2"/>
</dbReference>
<feature type="compositionally biased region" description="Polar residues" evidence="2">
    <location>
        <begin position="167"/>
        <end position="180"/>
    </location>
</feature>
<feature type="coiled-coil region" evidence="1">
    <location>
        <begin position="468"/>
        <end position="498"/>
    </location>
</feature>
<evidence type="ECO:0000256" key="2">
    <source>
        <dbReference type="SAM" id="MobiDB-lite"/>
    </source>
</evidence>
<keyword evidence="5" id="KW-1185">Reference proteome</keyword>
<keyword evidence="1" id="KW-0175">Coiled coil</keyword>
<feature type="region of interest" description="Disordered" evidence="2">
    <location>
        <begin position="328"/>
        <end position="380"/>
    </location>
</feature>